<dbReference type="EMBL" id="LT795074">
    <property type="protein sequence ID" value="SJX66321.1"/>
    <property type="molecule type" value="Genomic_DNA"/>
</dbReference>
<accession>A0A2N8UN69</accession>
<sequence>MVKDVREQKQLHLKATGANFEEEESARLLHNLVDLYNSSSTKLAFLKPDCSTSLPTACQLDRLERQKRKHTVSIAREAGLMGQTLALKRMCDRPVSITSSEATDPESQEVLDKNEELDSPSPLQKQRRISKAHIGEKLVSRLNKLIDIHAMALDAGSSQPHVDEAESFKSKVGQLRSDVEGVRNNLNGLNKKVDMMLQMLMQQRGLDLSL</sequence>
<evidence type="ECO:0000313" key="3">
    <source>
        <dbReference type="Proteomes" id="UP000239563"/>
    </source>
</evidence>
<evidence type="ECO:0000256" key="1">
    <source>
        <dbReference type="SAM" id="MobiDB-lite"/>
    </source>
</evidence>
<dbReference type="Proteomes" id="UP000239563">
    <property type="component" value="Chromosome XXI"/>
</dbReference>
<proteinExistence type="predicted"/>
<dbReference type="AlphaFoldDB" id="A0A2N8UN69"/>
<name>A0A2N8UN69_9BASI</name>
<evidence type="ECO:0000313" key="2">
    <source>
        <dbReference type="EMBL" id="SJX66321.1"/>
    </source>
</evidence>
<feature type="region of interest" description="Disordered" evidence="1">
    <location>
        <begin position="97"/>
        <end position="122"/>
    </location>
</feature>
<protein>
    <submittedName>
        <fullName evidence="2">Uncharacterized protein</fullName>
    </submittedName>
</protein>
<organism evidence="2 3">
    <name type="scientific">Sporisorium reilianum f. sp. reilianum</name>
    <dbReference type="NCBI Taxonomy" id="72559"/>
    <lineage>
        <taxon>Eukaryota</taxon>
        <taxon>Fungi</taxon>
        <taxon>Dikarya</taxon>
        <taxon>Basidiomycota</taxon>
        <taxon>Ustilaginomycotina</taxon>
        <taxon>Ustilaginomycetes</taxon>
        <taxon>Ustilaginales</taxon>
        <taxon>Ustilaginaceae</taxon>
        <taxon>Sporisorium</taxon>
    </lineage>
</organism>
<gene>
    <name evidence="2" type="ORF">SRS1_16642</name>
</gene>
<reference evidence="2 3" key="1">
    <citation type="submission" date="2017-02" db="EMBL/GenBank/DDBJ databases">
        <authorList>
            <person name="Peterson S.W."/>
        </authorList>
    </citation>
    <scope>NUCLEOTIDE SEQUENCE [LARGE SCALE GENOMIC DNA]</scope>
    <source>
        <strain evidence="2 3">SRS1_H2-8</strain>
    </source>
</reference>